<dbReference type="InterPro" id="IPR015353">
    <property type="entry name" value="Rubisco_LSMT_subst-bd"/>
</dbReference>
<dbReference type="Gene3D" id="3.90.1420.10">
    <property type="entry name" value="Rubisco LSMT, substrate-binding domain"/>
    <property type="match status" value="1"/>
</dbReference>
<evidence type="ECO:0000256" key="4">
    <source>
        <dbReference type="SAM" id="MobiDB-lite"/>
    </source>
</evidence>
<evidence type="ECO:0000313" key="7">
    <source>
        <dbReference type="Proteomes" id="UP001302126"/>
    </source>
</evidence>
<dbReference type="CDD" id="cd19178">
    <property type="entry name" value="SET_SETD6"/>
    <property type="match status" value="1"/>
</dbReference>
<keyword evidence="1" id="KW-0489">Methyltransferase</keyword>
<dbReference type="PROSITE" id="PS50280">
    <property type="entry name" value="SET"/>
    <property type="match status" value="1"/>
</dbReference>
<keyword evidence="7" id="KW-1185">Reference proteome</keyword>
<keyword evidence="3" id="KW-0949">S-adenosyl-L-methionine</keyword>
<evidence type="ECO:0000256" key="2">
    <source>
        <dbReference type="ARBA" id="ARBA00022679"/>
    </source>
</evidence>
<dbReference type="InterPro" id="IPR036464">
    <property type="entry name" value="Rubisco_LSMT_subst-bd_sf"/>
</dbReference>
<reference evidence="6" key="1">
    <citation type="journal article" date="2023" name="Mol. Phylogenet. Evol.">
        <title>Genome-scale phylogeny and comparative genomics of the fungal order Sordariales.</title>
        <authorList>
            <person name="Hensen N."/>
            <person name="Bonometti L."/>
            <person name="Westerberg I."/>
            <person name="Brannstrom I.O."/>
            <person name="Guillou S."/>
            <person name="Cros-Aarteil S."/>
            <person name="Calhoun S."/>
            <person name="Haridas S."/>
            <person name="Kuo A."/>
            <person name="Mondo S."/>
            <person name="Pangilinan J."/>
            <person name="Riley R."/>
            <person name="LaButti K."/>
            <person name="Andreopoulos B."/>
            <person name="Lipzen A."/>
            <person name="Chen C."/>
            <person name="Yan M."/>
            <person name="Daum C."/>
            <person name="Ng V."/>
            <person name="Clum A."/>
            <person name="Steindorff A."/>
            <person name="Ohm R.A."/>
            <person name="Martin F."/>
            <person name="Silar P."/>
            <person name="Natvig D.O."/>
            <person name="Lalanne C."/>
            <person name="Gautier V."/>
            <person name="Ament-Velasquez S.L."/>
            <person name="Kruys A."/>
            <person name="Hutchinson M.I."/>
            <person name="Powell A.J."/>
            <person name="Barry K."/>
            <person name="Miller A.N."/>
            <person name="Grigoriev I.V."/>
            <person name="Debuchy R."/>
            <person name="Gladieux P."/>
            <person name="Hiltunen Thoren M."/>
            <person name="Johannesson H."/>
        </authorList>
    </citation>
    <scope>NUCLEOTIDE SEQUENCE</scope>
    <source>
        <strain evidence="6">PSN309</strain>
    </source>
</reference>
<dbReference type="Proteomes" id="UP001302126">
    <property type="component" value="Unassembled WGS sequence"/>
</dbReference>
<dbReference type="PANTHER" id="PTHR13271">
    <property type="entry name" value="UNCHARACTERIZED PUTATIVE METHYLTRANSFERASE"/>
    <property type="match status" value="1"/>
</dbReference>
<dbReference type="Pfam" id="PF00856">
    <property type="entry name" value="SET"/>
    <property type="match status" value="1"/>
</dbReference>
<feature type="domain" description="SET" evidence="5">
    <location>
        <begin position="32"/>
        <end position="293"/>
    </location>
</feature>
<sequence length="505" mass="57574">MEIDSDVDSRFLDGSHQFLDWFRSLPGATFHQDIAIEDLRGRSAGRGIVAKADIEPDTVLFTIPRTSILCAATSPLKNLIPDVFDLDNQDADFSDDDDNEKEDDSSSPSQNSWTLLILMMIYEHLRGDASPWKPYLDILPATFNTPMFWTDSELSELQASALVAKVGKADADMMIASKILPVIRAHSSIFFPSGASSLNDDQLTQLAHRMGSTIMAYAFDLEQDIEIPEEGIENDDEWEEDREGKTMLGMVPMADILNADAEFNAHINHGADVLEAVSLRPIKAGEEILNFYGPLSNAELLRRYGYVTEKHARWDVVELPWDLVEQLLKERFPLREGEWEKVQERLRSDDDEFEEGFVLERSSPDPLWTGHFDGPAVFDHLPEELTEQFKLCLKAIKKVTEGRNILAARALDDKGLRKEIFFETVLKAILTRESQYSTKLQEDEQLLNTPGQITDERQRMAVWMRRGEKQILKEAQTWIRQELETIRNKASQQEDDGRAAKRRRA</sequence>
<feature type="region of interest" description="Disordered" evidence="4">
    <location>
        <begin position="90"/>
        <end position="110"/>
    </location>
</feature>
<dbReference type="FunFam" id="3.90.1410.10:FF:000007">
    <property type="entry name" value="Ribosomal lysine N-methyltransferase 4"/>
    <property type="match status" value="1"/>
</dbReference>
<dbReference type="InterPro" id="IPR044430">
    <property type="entry name" value="SETD6_SET"/>
</dbReference>
<dbReference type="GO" id="GO:0005634">
    <property type="term" value="C:nucleus"/>
    <property type="evidence" value="ECO:0007669"/>
    <property type="project" value="UniProtKB-SubCell"/>
</dbReference>
<dbReference type="EMBL" id="MU864494">
    <property type="protein sequence ID" value="KAK4184329.1"/>
    <property type="molecule type" value="Genomic_DNA"/>
</dbReference>
<gene>
    <name evidence="6" type="ORF">QBC35DRAFT_506158</name>
</gene>
<comment type="caution">
    <text evidence="6">The sequence shown here is derived from an EMBL/GenBank/DDBJ whole genome shotgun (WGS) entry which is preliminary data.</text>
</comment>
<evidence type="ECO:0000256" key="1">
    <source>
        <dbReference type="ARBA" id="ARBA00022603"/>
    </source>
</evidence>
<dbReference type="SUPFAM" id="SSF81822">
    <property type="entry name" value="RuBisCo LSMT C-terminal, substrate-binding domain"/>
    <property type="match status" value="1"/>
</dbReference>
<dbReference type="SUPFAM" id="SSF82199">
    <property type="entry name" value="SET domain"/>
    <property type="match status" value="1"/>
</dbReference>
<dbReference type="InterPro" id="IPR046341">
    <property type="entry name" value="SET_dom_sf"/>
</dbReference>
<protein>
    <recommendedName>
        <fullName evidence="5">SET domain-containing protein</fullName>
    </recommendedName>
</protein>
<dbReference type="AlphaFoldDB" id="A0AAN7AF53"/>
<dbReference type="GO" id="GO:0032259">
    <property type="term" value="P:methylation"/>
    <property type="evidence" value="ECO:0007669"/>
    <property type="project" value="UniProtKB-KW"/>
</dbReference>
<organism evidence="6 7">
    <name type="scientific">Podospora australis</name>
    <dbReference type="NCBI Taxonomy" id="1536484"/>
    <lineage>
        <taxon>Eukaryota</taxon>
        <taxon>Fungi</taxon>
        <taxon>Dikarya</taxon>
        <taxon>Ascomycota</taxon>
        <taxon>Pezizomycotina</taxon>
        <taxon>Sordariomycetes</taxon>
        <taxon>Sordariomycetidae</taxon>
        <taxon>Sordariales</taxon>
        <taxon>Podosporaceae</taxon>
        <taxon>Podospora</taxon>
    </lineage>
</organism>
<dbReference type="Pfam" id="PF09273">
    <property type="entry name" value="Rubis-subs-bind"/>
    <property type="match status" value="1"/>
</dbReference>
<dbReference type="InterPro" id="IPR050600">
    <property type="entry name" value="SETD3_SETD6_MTase"/>
</dbReference>
<dbReference type="Gene3D" id="3.90.1410.10">
    <property type="entry name" value="set domain protein methyltransferase, domain 1"/>
    <property type="match status" value="1"/>
</dbReference>
<reference evidence="6" key="2">
    <citation type="submission" date="2023-05" db="EMBL/GenBank/DDBJ databases">
        <authorList>
            <consortium name="Lawrence Berkeley National Laboratory"/>
            <person name="Steindorff A."/>
            <person name="Hensen N."/>
            <person name="Bonometti L."/>
            <person name="Westerberg I."/>
            <person name="Brannstrom I.O."/>
            <person name="Guillou S."/>
            <person name="Cros-Aarteil S."/>
            <person name="Calhoun S."/>
            <person name="Haridas S."/>
            <person name="Kuo A."/>
            <person name="Mondo S."/>
            <person name="Pangilinan J."/>
            <person name="Riley R."/>
            <person name="Labutti K."/>
            <person name="Andreopoulos B."/>
            <person name="Lipzen A."/>
            <person name="Chen C."/>
            <person name="Yanf M."/>
            <person name="Daum C."/>
            <person name="Ng V."/>
            <person name="Clum A."/>
            <person name="Ohm R."/>
            <person name="Martin F."/>
            <person name="Silar P."/>
            <person name="Natvig D."/>
            <person name="Lalanne C."/>
            <person name="Gautier V."/>
            <person name="Ament-Velasquez S.L."/>
            <person name="Kruys A."/>
            <person name="Hutchinson M.I."/>
            <person name="Powell A.J."/>
            <person name="Barry K."/>
            <person name="Miller A.N."/>
            <person name="Grigoriev I.V."/>
            <person name="Debuchy R."/>
            <person name="Gladieux P."/>
            <person name="Thoren M.H."/>
            <person name="Johannesson H."/>
        </authorList>
    </citation>
    <scope>NUCLEOTIDE SEQUENCE</scope>
    <source>
        <strain evidence="6">PSN309</strain>
    </source>
</reference>
<feature type="compositionally biased region" description="Acidic residues" evidence="4">
    <location>
        <begin position="90"/>
        <end position="105"/>
    </location>
</feature>
<proteinExistence type="predicted"/>
<dbReference type="InterPro" id="IPR001214">
    <property type="entry name" value="SET_dom"/>
</dbReference>
<keyword evidence="2" id="KW-0808">Transferase</keyword>
<feature type="region of interest" description="Disordered" evidence="4">
    <location>
        <begin position="486"/>
        <end position="505"/>
    </location>
</feature>
<evidence type="ECO:0000259" key="5">
    <source>
        <dbReference type="PROSITE" id="PS50280"/>
    </source>
</evidence>
<evidence type="ECO:0000313" key="6">
    <source>
        <dbReference type="EMBL" id="KAK4184329.1"/>
    </source>
</evidence>
<dbReference type="GO" id="GO:0016279">
    <property type="term" value="F:protein-lysine N-methyltransferase activity"/>
    <property type="evidence" value="ECO:0007669"/>
    <property type="project" value="UniProtKB-UniRule"/>
</dbReference>
<accession>A0AAN7AF53</accession>
<evidence type="ECO:0000256" key="3">
    <source>
        <dbReference type="ARBA" id="ARBA00022691"/>
    </source>
</evidence>
<name>A0AAN7AF53_9PEZI</name>
<dbReference type="PANTHER" id="PTHR13271:SF34">
    <property type="entry name" value="N-LYSINE METHYLTRANSFERASE SETD6"/>
    <property type="match status" value="1"/>
</dbReference>